<evidence type="ECO:0000313" key="2">
    <source>
        <dbReference type="Proteomes" id="UP000004319"/>
    </source>
</evidence>
<comment type="caution">
    <text evidence="1">The sequence shown here is derived from an EMBL/GenBank/DDBJ whole genome shotgun (WGS) entry which is preliminary data.</text>
</comment>
<sequence>MVLRVSFLLWGVVCSINTTGGKTATEARTWPRFRPRPA</sequence>
<dbReference type="Proteomes" id="UP000004319">
    <property type="component" value="Unassembled WGS sequence"/>
</dbReference>
<organism evidence="1 2">
    <name type="scientific">Acetobacter tropicalis NBRC 101654</name>
    <dbReference type="NCBI Taxonomy" id="749388"/>
    <lineage>
        <taxon>Bacteria</taxon>
        <taxon>Pseudomonadati</taxon>
        <taxon>Pseudomonadota</taxon>
        <taxon>Alphaproteobacteria</taxon>
        <taxon>Acetobacterales</taxon>
        <taxon>Acetobacteraceae</taxon>
        <taxon>Acetobacter</taxon>
    </lineage>
</organism>
<reference evidence="1 2" key="1">
    <citation type="journal article" date="2011" name="Biochem. Biophys. Res. Commun.">
        <title>Increased number of Arginine-based salt bridges contributes to the thermotolerance of thermotolerant acetic acid bacteria, Acetobacter tropicalis SKU1100.</title>
        <authorList>
            <person name="Matsutani M."/>
            <person name="Hirakawa H."/>
            <person name="Nishikura M."/>
            <person name="Soemphol W."/>
            <person name="Ali I.A.I."/>
            <person name="Yakushi T."/>
            <person name="Matsushita K."/>
        </authorList>
    </citation>
    <scope>NUCLEOTIDE SEQUENCE [LARGE SCALE GENOMIC DNA]</scope>
    <source>
        <strain evidence="1 2">NBRC 101654</strain>
    </source>
</reference>
<proteinExistence type="predicted"/>
<gene>
    <name evidence="1" type="ORF">ATPR_3377</name>
</gene>
<dbReference type="AlphaFoldDB" id="F7VJ28"/>
<dbReference type="EMBL" id="BABS01000236">
    <property type="protein sequence ID" value="GAA10373.1"/>
    <property type="molecule type" value="Genomic_DNA"/>
</dbReference>
<evidence type="ECO:0000313" key="1">
    <source>
        <dbReference type="EMBL" id="GAA10373.1"/>
    </source>
</evidence>
<protein>
    <submittedName>
        <fullName evidence="1">Uncharacterized protein</fullName>
    </submittedName>
</protein>
<name>F7VJ28_9PROT</name>
<accession>F7VJ28</accession>